<name>A0A0A9CRN2_ARUDO</name>
<proteinExistence type="predicted"/>
<evidence type="ECO:0000313" key="1">
    <source>
        <dbReference type="EMBL" id="JAD74122.1"/>
    </source>
</evidence>
<dbReference type="AlphaFoldDB" id="A0A0A9CRN2"/>
<dbReference type="EMBL" id="GBRH01223773">
    <property type="protein sequence ID" value="JAD74122.1"/>
    <property type="molecule type" value="Transcribed_RNA"/>
</dbReference>
<accession>A0A0A9CRN2</accession>
<reference evidence="1" key="1">
    <citation type="submission" date="2014-09" db="EMBL/GenBank/DDBJ databases">
        <authorList>
            <person name="Magalhaes I.L.F."/>
            <person name="Oliveira U."/>
            <person name="Santos F.R."/>
            <person name="Vidigal T.H.D.A."/>
            <person name="Brescovit A.D."/>
            <person name="Santos A.J."/>
        </authorList>
    </citation>
    <scope>NUCLEOTIDE SEQUENCE</scope>
    <source>
        <tissue evidence="1">Shoot tissue taken approximately 20 cm above the soil surface</tissue>
    </source>
</reference>
<protein>
    <submittedName>
        <fullName evidence="1">Uncharacterized protein</fullName>
    </submittedName>
</protein>
<organism evidence="1">
    <name type="scientific">Arundo donax</name>
    <name type="common">Giant reed</name>
    <name type="synonym">Donax arundinaceus</name>
    <dbReference type="NCBI Taxonomy" id="35708"/>
    <lineage>
        <taxon>Eukaryota</taxon>
        <taxon>Viridiplantae</taxon>
        <taxon>Streptophyta</taxon>
        <taxon>Embryophyta</taxon>
        <taxon>Tracheophyta</taxon>
        <taxon>Spermatophyta</taxon>
        <taxon>Magnoliopsida</taxon>
        <taxon>Liliopsida</taxon>
        <taxon>Poales</taxon>
        <taxon>Poaceae</taxon>
        <taxon>PACMAD clade</taxon>
        <taxon>Arundinoideae</taxon>
        <taxon>Arundineae</taxon>
        <taxon>Arundo</taxon>
    </lineage>
</organism>
<reference evidence="1" key="2">
    <citation type="journal article" date="2015" name="Data Brief">
        <title>Shoot transcriptome of the giant reed, Arundo donax.</title>
        <authorList>
            <person name="Barrero R.A."/>
            <person name="Guerrero F.D."/>
            <person name="Moolhuijzen P."/>
            <person name="Goolsby J.A."/>
            <person name="Tidwell J."/>
            <person name="Bellgard S.E."/>
            <person name="Bellgard M.I."/>
        </authorList>
    </citation>
    <scope>NUCLEOTIDE SEQUENCE</scope>
    <source>
        <tissue evidence="1">Shoot tissue taken approximately 20 cm above the soil surface</tissue>
    </source>
</reference>
<sequence length="63" mass="7406">MPKLKVLERITWCWSAGGQLILLWGFLQERNQEIQNNIMCHPLKPQWVAMAEKVRQGLELDIC</sequence>